<evidence type="ECO:0000256" key="2">
    <source>
        <dbReference type="SAM" id="MobiDB-lite"/>
    </source>
</evidence>
<proteinExistence type="predicted"/>
<sequence length="282" mass="31753">MHLYDNISRRLKTASTKFAPDVKSLKRLLSATITLSNKEEDPISVSSSGLAQVEDRLAEQRDRKLKYCEKIKGLEYKTESSDEYIEILKKKLDLIKKEKEGLDSKLTGFQTASKHLDSLLESQRLDKNKEGLGYSVVPPPLAQIYSSPKKDLSWTGLLEFADDTIIDYSRPSPAIESNTDDTNKNSSISKTRESPSIITSKPAIKFVKAAERPTTGKVEAAKKPVVKYAELYRKTTKRAKLEDAVRTKRSRGVVDYILQVKKKSKSYDNYSRMVPAAANVKE</sequence>
<comment type="caution">
    <text evidence="3">The sequence shown here is derived from an EMBL/GenBank/DDBJ whole genome shotgun (WGS) entry which is preliminary data.</text>
</comment>
<accession>A0A6L2NL55</accession>
<evidence type="ECO:0000313" key="3">
    <source>
        <dbReference type="EMBL" id="GEU86760.1"/>
    </source>
</evidence>
<reference evidence="3" key="1">
    <citation type="journal article" date="2019" name="Sci. Rep.">
        <title>Draft genome of Tanacetum cinerariifolium, the natural source of mosquito coil.</title>
        <authorList>
            <person name="Yamashiro T."/>
            <person name="Shiraishi A."/>
            <person name="Satake H."/>
            <person name="Nakayama K."/>
        </authorList>
    </citation>
    <scope>NUCLEOTIDE SEQUENCE</scope>
</reference>
<evidence type="ECO:0000256" key="1">
    <source>
        <dbReference type="SAM" id="Coils"/>
    </source>
</evidence>
<dbReference type="AlphaFoldDB" id="A0A6L2NL55"/>
<name>A0A6L2NL55_TANCI</name>
<dbReference type="EMBL" id="BKCJ010009397">
    <property type="protein sequence ID" value="GEU86760.1"/>
    <property type="molecule type" value="Genomic_DNA"/>
</dbReference>
<gene>
    <name evidence="3" type="ORF">Tci_058738</name>
</gene>
<protein>
    <submittedName>
        <fullName evidence="3">Uncharacterized protein</fullName>
    </submittedName>
</protein>
<feature type="coiled-coil region" evidence="1">
    <location>
        <begin position="50"/>
        <end position="105"/>
    </location>
</feature>
<feature type="compositionally biased region" description="Polar residues" evidence="2">
    <location>
        <begin position="184"/>
        <end position="194"/>
    </location>
</feature>
<organism evidence="3">
    <name type="scientific">Tanacetum cinerariifolium</name>
    <name type="common">Dalmatian daisy</name>
    <name type="synonym">Chrysanthemum cinerariifolium</name>
    <dbReference type="NCBI Taxonomy" id="118510"/>
    <lineage>
        <taxon>Eukaryota</taxon>
        <taxon>Viridiplantae</taxon>
        <taxon>Streptophyta</taxon>
        <taxon>Embryophyta</taxon>
        <taxon>Tracheophyta</taxon>
        <taxon>Spermatophyta</taxon>
        <taxon>Magnoliopsida</taxon>
        <taxon>eudicotyledons</taxon>
        <taxon>Gunneridae</taxon>
        <taxon>Pentapetalae</taxon>
        <taxon>asterids</taxon>
        <taxon>campanulids</taxon>
        <taxon>Asterales</taxon>
        <taxon>Asteraceae</taxon>
        <taxon>Asteroideae</taxon>
        <taxon>Anthemideae</taxon>
        <taxon>Anthemidinae</taxon>
        <taxon>Tanacetum</taxon>
    </lineage>
</organism>
<feature type="region of interest" description="Disordered" evidence="2">
    <location>
        <begin position="171"/>
        <end position="194"/>
    </location>
</feature>
<keyword evidence="1" id="KW-0175">Coiled coil</keyword>